<name>A0A2T0VVL0_9LACT</name>
<comment type="subcellular location">
    <subcellularLocation>
        <location evidence="1 8">Cell membrane</location>
        <topology evidence="1 8">Multi-pass membrane protein</topology>
    </subcellularLocation>
</comment>
<dbReference type="Pfam" id="PF01925">
    <property type="entry name" value="TauE"/>
    <property type="match status" value="1"/>
</dbReference>
<dbReference type="EMBL" id="PVTO01000034">
    <property type="protein sequence ID" value="PRY75631.1"/>
    <property type="molecule type" value="Genomic_DNA"/>
</dbReference>
<evidence type="ECO:0000256" key="5">
    <source>
        <dbReference type="ARBA" id="ARBA00022692"/>
    </source>
</evidence>
<evidence type="ECO:0000313" key="10">
    <source>
        <dbReference type="Proteomes" id="UP000238205"/>
    </source>
</evidence>
<evidence type="ECO:0000313" key="9">
    <source>
        <dbReference type="EMBL" id="PRY75631.1"/>
    </source>
</evidence>
<feature type="transmembrane region" description="Helical" evidence="8">
    <location>
        <begin position="201"/>
        <end position="220"/>
    </location>
</feature>
<reference evidence="9 10" key="1">
    <citation type="submission" date="2018-03" db="EMBL/GenBank/DDBJ databases">
        <title>Genomic Encyclopedia of Archaeal and Bacterial Type Strains, Phase II (KMG-II): from individual species to whole genera.</title>
        <authorList>
            <person name="Goeker M."/>
        </authorList>
    </citation>
    <scope>NUCLEOTIDE SEQUENCE [LARGE SCALE GENOMIC DNA]</scope>
    <source>
        <strain evidence="9 10">DSM 13175</strain>
    </source>
</reference>
<evidence type="ECO:0000256" key="6">
    <source>
        <dbReference type="ARBA" id="ARBA00022989"/>
    </source>
</evidence>
<evidence type="ECO:0000256" key="4">
    <source>
        <dbReference type="ARBA" id="ARBA00022475"/>
    </source>
</evidence>
<proteinExistence type="inferred from homology"/>
<feature type="transmembrane region" description="Helical" evidence="8">
    <location>
        <begin position="97"/>
        <end position="116"/>
    </location>
</feature>
<dbReference type="Proteomes" id="UP000238205">
    <property type="component" value="Unassembled WGS sequence"/>
</dbReference>
<keyword evidence="5 8" id="KW-0812">Transmembrane</keyword>
<dbReference type="PANTHER" id="PTHR30269">
    <property type="entry name" value="TRANSMEMBRANE PROTEIN YFCA"/>
    <property type="match status" value="1"/>
</dbReference>
<feature type="transmembrane region" description="Helical" evidence="8">
    <location>
        <begin position="72"/>
        <end position="91"/>
    </location>
</feature>
<dbReference type="AlphaFoldDB" id="A0A2T0VVL0"/>
<organism evidence="9 10">
    <name type="scientific">Alkalibacterium olivapovliticus</name>
    <dbReference type="NCBI Taxonomy" id="99907"/>
    <lineage>
        <taxon>Bacteria</taxon>
        <taxon>Bacillati</taxon>
        <taxon>Bacillota</taxon>
        <taxon>Bacilli</taxon>
        <taxon>Lactobacillales</taxon>
        <taxon>Carnobacteriaceae</taxon>
        <taxon>Alkalibacterium</taxon>
    </lineage>
</organism>
<evidence type="ECO:0000256" key="7">
    <source>
        <dbReference type="ARBA" id="ARBA00023136"/>
    </source>
</evidence>
<evidence type="ECO:0000256" key="2">
    <source>
        <dbReference type="ARBA" id="ARBA00009142"/>
    </source>
</evidence>
<evidence type="ECO:0000256" key="1">
    <source>
        <dbReference type="ARBA" id="ARBA00004651"/>
    </source>
</evidence>
<dbReference type="GO" id="GO:0005886">
    <property type="term" value="C:plasma membrane"/>
    <property type="evidence" value="ECO:0007669"/>
    <property type="project" value="UniProtKB-SubCell"/>
</dbReference>
<evidence type="ECO:0000256" key="8">
    <source>
        <dbReference type="RuleBase" id="RU363041"/>
    </source>
</evidence>
<keyword evidence="7 8" id="KW-0472">Membrane</keyword>
<keyword evidence="10" id="KW-1185">Reference proteome</keyword>
<comment type="similarity">
    <text evidence="2 8">Belongs to the 4-toluene sulfonate uptake permease (TSUP) (TC 2.A.102) family.</text>
</comment>
<dbReference type="OrthoDB" id="668749at2"/>
<keyword evidence="3" id="KW-0813">Transport</keyword>
<feature type="transmembrane region" description="Helical" evidence="8">
    <location>
        <begin position="42"/>
        <end position="65"/>
    </location>
</feature>
<gene>
    <name evidence="9" type="ORF">CLV38_1346</name>
</gene>
<dbReference type="InterPro" id="IPR002781">
    <property type="entry name" value="TM_pro_TauE-like"/>
</dbReference>
<protein>
    <recommendedName>
        <fullName evidence="8">Probable membrane transporter protein</fullName>
    </recommendedName>
</protein>
<feature type="transmembrane region" description="Helical" evidence="8">
    <location>
        <begin position="174"/>
        <end position="195"/>
    </location>
</feature>
<dbReference type="PANTHER" id="PTHR30269:SF37">
    <property type="entry name" value="MEMBRANE TRANSPORTER PROTEIN"/>
    <property type="match status" value="1"/>
</dbReference>
<sequence length="251" mass="28129">MDITLILLIVGAIFLGSLMRSTFGFGDSVISMPLLALLPIPFSASVALVGLVGFTVALFSVFTNWNQLDKRILTWLSLSTVLGIPFGLFLVRSVERRWVNLVLGSLLVIYSSYSILSSRRKSKMMNSQFTHPLISVPFGFASGMLGSAYNMNGIPIVLYGTSRKWPPKEFKDNLQAHFLLSSSLIIFSHFLSGFWTREVGLYYFLSIPAVVIAISLGNYLYSKIQVDKFRKFVIYFIFLLGVFTLVEFLTV</sequence>
<dbReference type="RefSeq" id="WP_106195977.1">
    <property type="nucleotide sequence ID" value="NZ_PVTO01000034.1"/>
</dbReference>
<comment type="caution">
    <text evidence="9">The sequence shown here is derived from an EMBL/GenBank/DDBJ whole genome shotgun (WGS) entry which is preliminary data.</text>
</comment>
<keyword evidence="4 8" id="KW-1003">Cell membrane</keyword>
<dbReference type="InterPro" id="IPR052017">
    <property type="entry name" value="TSUP"/>
</dbReference>
<feature type="transmembrane region" description="Helical" evidence="8">
    <location>
        <begin position="232"/>
        <end position="250"/>
    </location>
</feature>
<evidence type="ECO:0000256" key="3">
    <source>
        <dbReference type="ARBA" id="ARBA00022448"/>
    </source>
</evidence>
<keyword evidence="6 8" id="KW-1133">Transmembrane helix</keyword>
<accession>A0A2T0VVL0</accession>